<dbReference type="Proteomes" id="UP000199648">
    <property type="component" value="Unassembled WGS sequence"/>
</dbReference>
<name>A0A1G5R542_9GAMM</name>
<dbReference type="STRING" id="415747.SAMN03097708_03326"/>
<dbReference type="Pfam" id="PF05036">
    <property type="entry name" value="SPOR"/>
    <property type="match status" value="1"/>
</dbReference>
<dbReference type="RefSeq" id="WP_092999396.1">
    <property type="nucleotide sequence ID" value="NZ_FMWD01000023.1"/>
</dbReference>
<dbReference type="SUPFAM" id="SSF110997">
    <property type="entry name" value="Sporulation related repeat"/>
    <property type="match status" value="1"/>
</dbReference>
<evidence type="ECO:0000259" key="2">
    <source>
        <dbReference type="Pfam" id="PF05036"/>
    </source>
</evidence>
<protein>
    <submittedName>
        <fullName evidence="3">Sporulation related domain-containing protein</fullName>
    </submittedName>
</protein>
<evidence type="ECO:0000313" key="3">
    <source>
        <dbReference type="EMBL" id="SCZ68429.1"/>
    </source>
</evidence>
<dbReference type="OrthoDB" id="7058146at2"/>
<dbReference type="InterPro" id="IPR036680">
    <property type="entry name" value="SPOR-like_sf"/>
</dbReference>
<evidence type="ECO:0000313" key="4">
    <source>
        <dbReference type="Proteomes" id="UP000199648"/>
    </source>
</evidence>
<dbReference type="EMBL" id="FMWD01000023">
    <property type="protein sequence ID" value="SCZ68429.1"/>
    <property type="molecule type" value="Genomic_DNA"/>
</dbReference>
<feature type="compositionally biased region" description="Low complexity" evidence="1">
    <location>
        <begin position="66"/>
        <end position="79"/>
    </location>
</feature>
<accession>A0A1G5R542</accession>
<sequence length="248" mass="27498">MRALFLLLIAANLAYFAWEGVYRPRQTPPPEVKMPAVESPGGTLTLLSEAPVLPDKRVAGVANRDPAVAEAPEQAEALPSETEHESPVILPPECYRIAGFREATDADALTAAIQQNGARLSGRGASQMTRRNHWVLIPPVSSRTDARRVIRELQAFGMNDFYLVRNGEYANAISLGVFSTEAAALQRLKRIRALSLSGPNPRLDRKEMTAKRYWVEVQWSGAEEPPWENLVSENPEIDVTRISCRSPR</sequence>
<dbReference type="GO" id="GO:0042834">
    <property type="term" value="F:peptidoglycan binding"/>
    <property type="evidence" value="ECO:0007669"/>
    <property type="project" value="InterPro"/>
</dbReference>
<gene>
    <name evidence="3" type="ORF">SAMN03097708_03326</name>
</gene>
<dbReference type="AlphaFoldDB" id="A0A1G5R542"/>
<keyword evidence="4" id="KW-1185">Reference proteome</keyword>
<feature type="domain" description="SPOR" evidence="2">
    <location>
        <begin position="96"/>
        <end position="162"/>
    </location>
</feature>
<evidence type="ECO:0000256" key="1">
    <source>
        <dbReference type="SAM" id="MobiDB-lite"/>
    </source>
</evidence>
<proteinExistence type="predicted"/>
<organism evidence="3 4">
    <name type="scientific">Thiohalomonas denitrificans</name>
    <dbReference type="NCBI Taxonomy" id="415747"/>
    <lineage>
        <taxon>Bacteria</taxon>
        <taxon>Pseudomonadati</taxon>
        <taxon>Pseudomonadota</taxon>
        <taxon>Gammaproteobacteria</taxon>
        <taxon>Thiohalomonadales</taxon>
        <taxon>Thiohalomonadaceae</taxon>
        <taxon>Thiohalomonas</taxon>
    </lineage>
</organism>
<reference evidence="3 4" key="1">
    <citation type="submission" date="2016-10" db="EMBL/GenBank/DDBJ databases">
        <authorList>
            <person name="de Groot N.N."/>
        </authorList>
    </citation>
    <scope>NUCLEOTIDE SEQUENCE [LARGE SCALE GENOMIC DNA]</scope>
    <source>
        <strain evidence="3 4">HLD2</strain>
    </source>
</reference>
<feature type="region of interest" description="Disordered" evidence="1">
    <location>
        <begin position="65"/>
        <end position="84"/>
    </location>
</feature>
<dbReference type="InterPro" id="IPR007730">
    <property type="entry name" value="SPOR-like_dom"/>
</dbReference>